<evidence type="ECO:0000313" key="1">
    <source>
        <dbReference type="EMBL" id="JAD24063.1"/>
    </source>
</evidence>
<reference evidence="1" key="2">
    <citation type="journal article" date="2015" name="Data Brief">
        <title>Shoot transcriptome of the giant reed, Arundo donax.</title>
        <authorList>
            <person name="Barrero R.A."/>
            <person name="Guerrero F.D."/>
            <person name="Moolhuijzen P."/>
            <person name="Goolsby J.A."/>
            <person name="Tidwell J."/>
            <person name="Bellgard S.E."/>
            <person name="Bellgard M.I."/>
        </authorList>
    </citation>
    <scope>NUCLEOTIDE SEQUENCE</scope>
    <source>
        <tissue evidence="1">Shoot tissue taken approximately 20 cm above the soil surface</tissue>
    </source>
</reference>
<name>A0A0A8YEJ4_ARUDO</name>
<accession>A0A0A8YEJ4</accession>
<protein>
    <submittedName>
        <fullName evidence="1">Uncharacterized protein</fullName>
    </submittedName>
</protein>
<reference evidence="1" key="1">
    <citation type="submission" date="2014-09" db="EMBL/GenBank/DDBJ databases">
        <authorList>
            <person name="Magalhaes I.L.F."/>
            <person name="Oliveira U."/>
            <person name="Santos F.R."/>
            <person name="Vidigal T.H.D.A."/>
            <person name="Brescovit A.D."/>
            <person name="Santos A.J."/>
        </authorList>
    </citation>
    <scope>NUCLEOTIDE SEQUENCE</scope>
    <source>
        <tissue evidence="1">Shoot tissue taken approximately 20 cm above the soil surface</tissue>
    </source>
</reference>
<dbReference type="AlphaFoldDB" id="A0A0A8YEJ4"/>
<proteinExistence type="predicted"/>
<dbReference type="EMBL" id="GBRH01273832">
    <property type="protein sequence ID" value="JAD24063.1"/>
    <property type="molecule type" value="Transcribed_RNA"/>
</dbReference>
<sequence>MIEKKTLLHQKVAKAQMFEKYISTEANWLKSESTTHLTTSIT</sequence>
<organism evidence="1">
    <name type="scientific">Arundo donax</name>
    <name type="common">Giant reed</name>
    <name type="synonym">Donax arundinaceus</name>
    <dbReference type="NCBI Taxonomy" id="35708"/>
    <lineage>
        <taxon>Eukaryota</taxon>
        <taxon>Viridiplantae</taxon>
        <taxon>Streptophyta</taxon>
        <taxon>Embryophyta</taxon>
        <taxon>Tracheophyta</taxon>
        <taxon>Spermatophyta</taxon>
        <taxon>Magnoliopsida</taxon>
        <taxon>Liliopsida</taxon>
        <taxon>Poales</taxon>
        <taxon>Poaceae</taxon>
        <taxon>PACMAD clade</taxon>
        <taxon>Arundinoideae</taxon>
        <taxon>Arundineae</taxon>
        <taxon>Arundo</taxon>
    </lineage>
</organism>